<proteinExistence type="predicted"/>
<dbReference type="EMBL" id="VOIH02000002">
    <property type="protein sequence ID" value="KAF3452280.1"/>
    <property type="molecule type" value="Genomic_DNA"/>
</dbReference>
<reference evidence="2" key="1">
    <citation type="submission" date="2020-03" db="EMBL/GenBank/DDBJ databases">
        <title>A high-quality chromosome-level genome assembly of a woody plant with both climbing and erect habits, Rhamnella rubrinervis.</title>
        <authorList>
            <person name="Lu Z."/>
            <person name="Yang Y."/>
            <person name="Zhu X."/>
            <person name="Sun Y."/>
        </authorList>
    </citation>
    <scope>NUCLEOTIDE SEQUENCE</scope>
    <source>
        <strain evidence="2">BYM</strain>
        <tissue evidence="2">Leaf</tissue>
    </source>
</reference>
<evidence type="ECO:0000313" key="3">
    <source>
        <dbReference type="Proteomes" id="UP000796880"/>
    </source>
</evidence>
<accession>A0A8K0HIC9</accession>
<evidence type="ECO:0000259" key="1">
    <source>
        <dbReference type="Pfam" id="PF08387"/>
    </source>
</evidence>
<gene>
    <name evidence="2" type="ORF">FNV43_RR02713</name>
</gene>
<sequence>MSIKILIDIQLRTSRMTMWYDDEDDDEEFIKPAKCTHNNLKEVEIFGYGDRPNYDELIIYFIENGVLLEKITVNPSLFEKLPFSGTNHLEAEQKIARHHAIQHLLKKVPSTIDFKCL</sequence>
<dbReference type="AlphaFoldDB" id="A0A8K0HIC9"/>
<protein>
    <recommendedName>
        <fullName evidence="1">FBD domain-containing protein</fullName>
    </recommendedName>
</protein>
<organism evidence="2 3">
    <name type="scientific">Rhamnella rubrinervis</name>
    <dbReference type="NCBI Taxonomy" id="2594499"/>
    <lineage>
        <taxon>Eukaryota</taxon>
        <taxon>Viridiplantae</taxon>
        <taxon>Streptophyta</taxon>
        <taxon>Embryophyta</taxon>
        <taxon>Tracheophyta</taxon>
        <taxon>Spermatophyta</taxon>
        <taxon>Magnoliopsida</taxon>
        <taxon>eudicotyledons</taxon>
        <taxon>Gunneridae</taxon>
        <taxon>Pentapetalae</taxon>
        <taxon>rosids</taxon>
        <taxon>fabids</taxon>
        <taxon>Rosales</taxon>
        <taxon>Rhamnaceae</taxon>
        <taxon>rhamnoid group</taxon>
        <taxon>Rhamneae</taxon>
        <taxon>Rhamnella</taxon>
    </lineage>
</organism>
<dbReference type="Proteomes" id="UP000796880">
    <property type="component" value="Unassembled WGS sequence"/>
</dbReference>
<dbReference type="Pfam" id="PF08387">
    <property type="entry name" value="FBD"/>
    <property type="match status" value="1"/>
</dbReference>
<dbReference type="OrthoDB" id="1163421at2759"/>
<evidence type="ECO:0000313" key="2">
    <source>
        <dbReference type="EMBL" id="KAF3452280.1"/>
    </source>
</evidence>
<comment type="caution">
    <text evidence="2">The sequence shown here is derived from an EMBL/GenBank/DDBJ whole genome shotgun (WGS) entry which is preliminary data.</text>
</comment>
<dbReference type="InterPro" id="IPR006566">
    <property type="entry name" value="FBD"/>
</dbReference>
<keyword evidence="3" id="KW-1185">Reference proteome</keyword>
<name>A0A8K0HIC9_9ROSA</name>
<feature type="domain" description="FBD" evidence="1">
    <location>
        <begin position="32"/>
        <end position="72"/>
    </location>
</feature>